<evidence type="ECO:0000313" key="5">
    <source>
        <dbReference type="EMBL" id="EAA24270.1"/>
    </source>
</evidence>
<dbReference type="GO" id="GO:0008764">
    <property type="term" value="F:UDP-N-acetylmuramoylalanine-D-glutamate ligase activity"/>
    <property type="evidence" value="ECO:0007669"/>
    <property type="project" value="UniProtKB-EC"/>
</dbReference>
<evidence type="ECO:0000256" key="3">
    <source>
        <dbReference type="ARBA" id="ARBA00022840"/>
    </source>
</evidence>
<keyword evidence="1 5" id="KW-0436">Ligase</keyword>
<comment type="caution">
    <text evidence="5">The sequence shown here is derived from an EMBL/GenBank/DDBJ whole genome shotgun (WGS) entry which is preliminary data.</text>
</comment>
<dbReference type="Gene3D" id="3.40.1190.10">
    <property type="entry name" value="Mur-like, catalytic domain"/>
    <property type="match status" value="1"/>
</dbReference>
<dbReference type="EC" id="6.3.2.9" evidence="5"/>
<evidence type="ECO:0000313" key="6">
    <source>
        <dbReference type="Proteomes" id="UP000006454"/>
    </source>
</evidence>
<dbReference type="SUPFAM" id="SSF53623">
    <property type="entry name" value="MurD-like peptide ligases, catalytic domain"/>
    <property type="match status" value="1"/>
</dbReference>
<keyword evidence="2" id="KW-0547">Nucleotide-binding</keyword>
<reference evidence="5 6" key="1">
    <citation type="journal article" date="2003" name="Genome Res.">
        <title>Genome analysis of F. nucleatum sub spp vincentii and its comparison with the genome of F. nucleatum ATCC 25586.</title>
        <authorList>
            <person name="Kapatral V."/>
            <person name="Ivanova N."/>
            <person name="Anderson I."/>
            <person name="Reznik G."/>
            <person name="Bhattacharyya A."/>
            <person name="Gardner W.L."/>
            <person name="Mikhailova N."/>
            <person name="Lapidus A."/>
            <person name="Larsen N."/>
            <person name="D'Souza M."/>
            <person name="Walunas T."/>
            <person name="Haselkorn R."/>
            <person name="Overbeek R."/>
            <person name="Kyrpides N."/>
        </authorList>
    </citation>
    <scope>NUCLEOTIDE SEQUENCE [LARGE SCALE GENOMIC DNA]</scope>
    <source>
        <strain evidence="5 6">ATCC 49256</strain>
    </source>
</reference>
<dbReference type="PANTHER" id="PTHR43692">
    <property type="entry name" value="UDP-N-ACETYLMURAMOYLALANINE--D-GLUTAMATE LIGASE"/>
    <property type="match status" value="1"/>
</dbReference>
<keyword evidence="3" id="KW-0067">ATP-binding</keyword>
<dbReference type="SUPFAM" id="SSF51984">
    <property type="entry name" value="MurCD N-terminal domain"/>
    <property type="match status" value="1"/>
</dbReference>
<dbReference type="GO" id="GO:0005737">
    <property type="term" value="C:cytoplasm"/>
    <property type="evidence" value="ECO:0007669"/>
    <property type="project" value="InterPro"/>
</dbReference>
<dbReference type="GO" id="GO:0005524">
    <property type="term" value="F:ATP binding"/>
    <property type="evidence" value="ECO:0007669"/>
    <property type="project" value="UniProtKB-KW"/>
</dbReference>
<evidence type="ECO:0000256" key="1">
    <source>
        <dbReference type="ARBA" id="ARBA00022598"/>
    </source>
</evidence>
<evidence type="ECO:0000259" key="4">
    <source>
        <dbReference type="Pfam" id="PF08245"/>
    </source>
</evidence>
<gene>
    <name evidence="5" type="ORF">FNV1284</name>
</gene>
<proteinExistence type="predicted"/>
<dbReference type="InterPro" id="IPR013221">
    <property type="entry name" value="Mur_ligase_cen"/>
</dbReference>
<dbReference type="Gene3D" id="3.40.50.720">
    <property type="entry name" value="NAD(P)-binding Rossmann-like Domain"/>
    <property type="match status" value="1"/>
</dbReference>
<name>Q7P682_FUSVC</name>
<dbReference type="Proteomes" id="UP000006454">
    <property type="component" value="Unassembled WGS sequence"/>
</dbReference>
<dbReference type="Pfam" id="PF08245">
    <property type="entry name" value="Mur_ligase_M"/>
    <property type="match status" value="1"/>
</dbReference>
<dbReference type="EMBL" id="AABF01000042">
    <property type="protein sequence ID" value="EAA24270.1"/>
    <property type="molecule type" value="Genomic_DNA"/>
</dbReference>
<protein>
    <submittedName>
        <fullName evidence="5">UDP-N-acetylmuramoylalanine--D-glutamate ligase</fullName>
        <ecNumber evidence="5">6.3.2.9</ecNumber>
    </submittedName>
</protein>
<dbReference type="PANTHER" id="PTHR43692:SF1">
    <property type="entry name" value="UDP-N-ACETYLMURAMOYLALANINE--D-GLUTAMATE LIGASE"/>
    <property type="match status" value="1"/>
</dbReference>
<dbReference type="AlphaFoldDB" id="Q7P682"/>
<sequence>MGSNTYIWNNSFGNNKNERYIIMKKAMIYGLGISGTGAKELLEKEGYEIIVVDDKKAMRSEEALNHLDGIEFFIKSPGIPYNNFVKEVQKRGIKILDEIEIAYNYMIEKGMKTKIIAITGTNGKSTTTAKISDMLNHAGYRAAYAGNIGRSLSEVLLKEKDLDFISLELSSFQLENIENFKPYISMIINMGPDHIERYNSFDEYYDTKFNITKNQTEDLYFIENIDDVEIEKRAKQIKAKRISVSKFKKADIFVKNDKICHGENSIIDVDKLSLKGIHNLENTLFMVATAEIFTIDREKFTRIFY</sequence>
<dbReference type="InterPro" id="IPR005762">
    <property type="entry name" value="MurD"/>
</dbReference>
<dbReference type="GO" id="GO:0051301">
    <property type="term" value="P:cell division"/>
    <property type="evidence" value="ECO:0007669"/>
    <property type="project" value="InterPro"/>
</dbReference>
<organism evidence="5 6">
    <name type="scientific">Fusobacterium vincentii ATCC 49256</name>
    <dbReference type="NCBI Taxonomy" id="209882"/>
    <lineage>
        <taxon>Bacteria</taxon>
        <taxon>Fusobacteriati</taxon>
        <taxon>Fusobacteriota</taxon>
        <taxon>Fusobacteriia</taxon>
        <taxon>Fusobacteriales</taxon>
        <taxon>Fusobacteriaceae</taxon>
        <taxon>Fusobacterium</taxon>
    </lineage>
</organism>
<accession>Q7P682</accession>
<evidence type="ECO:0000256" key="2">
    <source>
        <dbReference type="ARBA" id="ARBA00022741"/>
    </source>
</evidence>
<feature type="domain" description="Mur ligase central" evidence="4">
    <location>
        <begin position="118"/>
        <end position="289"/>
    </location>
</feature>
<dbReference type="GO" id="GO:0008360">
    <property type="term" value="P:regulation of cell shape"/>
    <property type="evidence" value="ECO:0007669"/>
    <property type="project" value="InterPro"/>
</dbReference>
<dbReference type="InterPro" id="IPR036565">
    <property type="entry name" value="Mur-like_cat_sf"/>
</dbReference>